<dbReference type="Proteomes" id="UP000007954">
    <property type="component" value="Chromosome"/>
</dbReference>
<keyword evidence="1" id="KW-0812">Transmembrane</keyword>
<gene>
    <name evidence="2" type="ordered locus">Hqrw_2503</name>
</gene>
<reference evidence="2" key="1">
    <citation type="journal article" date="2011" name="PLoS ONE">
        <title>Haloquadratum walsbyi: limited diversity in a global pond.</title>
        <authorList>
            <person name="Dyall-Smith M."/>
            <person name="Pfeiffer F."/>
            <person name="Klee K."/>
            <person name="Palm P."/>
            <person name="Gross K."/>
            <person name="Schuster S.C."/>
            <person name="Rampp M."/>
            <person name="Oesterhelt D."/>
        </authorList>
    </citation>
    <scope>NUCLEOTIDE SEQUENCE [LARGE SCALE GENOMIC DNA]</scope>
    <source>
        <strain evidence="2">DSM 16854</strain>
    </source>
</reference>
<dbReference type="KEGG" id="hwc:Hqrw_2503"/>
<dbReference type="OrthoDB" id="307276at2157"/>
<accession>G0LIU7</accession>
<proteinExistence type="predicted"/>
<feature type="transmembrane region" description="Helical" evidence="1">
    <location>
        <begin position="21"/>
        <end position="39"/>
    </location>
</feature>
<keyword evidence="1" id="KW-0472">Membrane</keyword>
<dbReference type="HOGENOM" id="CLU_157002_0_0_2"/>
<dbReference type="Pfam" id="PF24287">
    <property type="entry name" value="DUF7475"/>
    <property type="match status" value="1"/>
</dbReference>
<dbReference type="GeneID" id="12447216"/>
<feature type="transmembrane region" description="Helical" evidence="1">
    <location>
        <begin position="100"/>
        <end position="118"/>
    </location>
</feature>
<feature type="transmembrane region" description="Helical" evidence="1">
    <location>
        <begin position="45"/>
        <end position="64"/>
    </location>
</feature>
<sequence>MESTLGQAKSESSTGAVGSRLEMIVIGLLTITAITHVYAGLNQGIIPPLLLAGLGFLGGIGLYIRGSNQRLLTIAAIPYTAVQIPLWFVVKSGNFTPVGYLDKVVQVLLIIALLILLFRQRQ</sequence>
<evidence type="ECO:0000313" key="2">
    <source>
        <dbReference type="EMBL" id="CCC40349.1"/>
    </source>
</evidence>
<feature type="transmembrane region" description="Helical" evidence="1">
    <location>
        <begin position="71"/>
        <end position="88"/>
    </location>
</feature>
<dbReference type="RefSeq" id="WP_014555992.1">
    <property type="nucleotide sequence ID" value="NC_017459.1"/>
</dbReference>
<dbReference type="AlphaFoldDB" id="G0LIU7"/>
<protein>
    <submittedName>
        <fullName evidence="2">Uncharacterized protein</fullName>
    </submittedName>
</protein>
<keyword evidence="1" id="KW-1133">Transmembrane helix</keyword>
<dbReference type="InterPro" id="IPR055898">
    <property type="entry name" value="DUF7475"/>
</dbReference>
<organism evidence="2">
    <name type="scientific">Haloquadratum walsbyi (strain DSM 16854 / JCM 12705 / C23)</name>
    <dbReference type="NCBI Taxonomy" id="768065"/>
    <lineage>
        <taxon>Archaea</taxon>
        <taxon>Methanobacteriati</taxon>
        <taxon>Methanobacteriota</taxon>
        <taxon>Stenosarchaea group</taxon>
        <taxon>Halobacteria</taxon>
        <taxon>Halobacteriales</taxon>
        <taxon>Haloferacaceae</taxon>
        <taxon>Haloquadratum</taxon>
    </lineage>
</organism>
<evidence type="ECO:0000256" key="1">
    <source>
        <dbReference type="SAM" id="Phobius"/>
    </source>
</evidence>
<name>G0LIU7_HALWC</name>
<dbReference type="EMBL" id="FR746099">
    <property type="protein sequence ID" value="CCC40349.1"/>
    <property type="molecule type" value="Genomic_DNA"/>
</dbReference>